<dbReference type="AlphaFoldDB" id="A0A2H1W3P9"/>
<dbReference type="EMBL" id="ODYU01006129">
    <property type="protein sequence ID" value="SOQ47711.1"/>
    <property type="molecule type" value="Genomic_DNA"/>
</dbReference>
<proteinExistence type="predicted"/>
<name>A0A2H1W3P9_SPOFR</name>
<evidence type="ECO:0000313" key="1">
    <source>
        <dbReference type="EMBL" id="SOQ47711.1"/>
    </source>
</evidence>
<accession>A0A2H1W3P9</accession>
<gene>
    <name evidence="1" type="ORF">SFRICE_015494</name>
</gene>
<reference evidence="1" key="1">
    <citation type="submission" date="2016-07" db="EMBL/GenBank/DDBJ databases">
        <authorList>
            <person name="Bretaudeau A."/>
        </authorList>
    </citation>
    <scope>NUCLEOTIDE SEQUENCE</scope>
    <source>
        <strain evidence="1">Rice</strain>
        <tissue evidence="1">Whole body</tissue>
    </source>
</reference>
<sequence>MITAKIISQRIGEAISSWPVEVEVREVSAPVPTGHVVPSTLAGHQAQVGLDYDVVEVFHCTILLERWKKCLGIKEIAWSIFKCGRAMLQHEWAGSTGVIPRPHRKPILMSYTFRCCGQRNRLPGFRLKAGGGTGWFLSLDAVRLLTASAHAAHDEESLCDSKLVELFSINLHTCVDPGKRADGSLDGEQSPPPRDIRNTRCYKCVVSLFGVGNLRVVGESGIGKIGQRGSVAFFFFERVKSSNDFSHFGRGERECQTLID</sequence>
<protein>
    <submittedName>
        <fullName evidence="1">SFRICE_015494</fullName>
    </submittedName>
</protein>
<organism evidence="1">
    <name type="scientific">Spodoptera frugiperda</name>
    <name type="common">Fall armyworm</name>
    <dbReference type="NCBI Taxonomy" id="7108"/>
    <lineage>
        <taxon>Eukaryota</taxon>
        <taxon>Metazoa</taxon>
        <taxon>Ecdysozoa</taxon>
        <taxon>Arthropoda</taxon>
        <taxon>Hexapoda</taxon>
        <taxon>Insecta</taxon>
        <taxon>Pterygota</taxon>
        <taxon>Neoptera</taxon>
        <taxon>Endopterygota</taxon>
        <taxon>Lepidoptera</taxon>
        <taxon>Glossata</taxon>
        <taxon>Ditrysia</taxon>
        <taxon>Noctuoidea</taxon>
        <taxon>Noctuidae</taxon>
        <taxon>Amphipyrinae</taxon>
        <taxon>Spodoptera</taxon>
    </lineage>
</organism>